<name>A0A078JQH3_BRANA</name>
<accession>A0A078JQH3</accession>
<dbReference type="Gramene" id="CDY69059">
    <property type="protein sequence ID" value="CDY69059"/>
    <property type="gene ID" value="GSBRNA2T00082616001"/>
</dbReference>
<evidence type="ECO:0000313" key="2">
    <source>
        <dbReference type="Proteomes" id="UP000028999"/>
    </source>
</evidence>
<proteinExistence type="predicted"/>
<dbReference type="PaxDb" id="3708-A0A078JQH3"/>
<sequence>TIQEYFSGLDLFQNHEEDRLGEPPRGGSARLHQSSHCRIHHHIFLCFRRRRIRHGHRQLSRKHIGRTFGGRGGSCPCSGGHDICGPYLRWPPQPRCHHRPTFRRSHQCLPRIPLLDRSAVGLLRSLLPPKLPHWRNGTFNITKINKTLINIV</sequence>
<dbReference type="AlphaFoldDB" id="A0A078JQH3"/>
<gene>
    <name evidence="1" type="primary">BnaA04g28330D</name>
    <name evidence="1" type="ORF">GSBRNA2T00082616001</name>
</gene>
<feature type="non-terminal residue" evidence="1">
    <location>
        <position position="1"/>
    </location>
</feature>
<dbReference type="EMBL" id="LK038546">
    <property type="protein sequence ID" value="CDY69059.1"/>
    <property type="molecule type" value="Genomic_DNA"/>
</dbReference>
<reference evidence="1 2" key="1">
    <citation type="journal article" date="2014" name="Science">
        <title>Plant genetics. Early allopolyploid evolution in the post-Neolithic Brassica napus oilseed genome.</title>
        <authorList>
            <person name="Chalhoub B."/>
            <person name="Denoeud F."/>
            <person name="Liu S."/>
            <person name="Parkin I.A."/>
            <person name="Tang H."/>
            <person name="Wang X."/>
            <person name="Chiquet J."/>
            <person name="Belcram H."/>
            <person name="Tong C."/>
            <person name="Samans B."/>
            <person name="Correa M."/>
            <person name="Da Silva C."/>
            <person name="Just J."/>
            <person name="Falentin C."/>
            <person name="Koh C.S."/>
            <person name="Le Clainche I."/>
            <person name="Bernard M."/>
            <person name="Bento P."/>
            <person name="Noel B."/>
            <person name="Labadie K."/>
            <person name="Alberti A."/>
            <person name="Charles M."/>
            <person name="Arnaud D."/>
            <person name="Guo H."/>
            <person name="Daviaud C."/>
            <person name="Alamery S."/>
            <person name="Jabbari K."/>
            <person name="Zhao M."/>
            <person name="Edger P.P."/>
            <person name="Chelaifa H."/>
            <person name="Tack D."/>
            <person name="Lassalle G."/>
            <person name="Mestiri I."/>
            <person name="Schnel N."/>
            <person name="Le Paslier M.C."/>
            <person name="Fan G."/>
            <person name="Renault V."/>
            <person name="Bayer P.E."/>
            <person name="Golicz A.A."/>
            <person name="Manoli S."/>
            <person name="Lee T.H."/>
            <person name="Thi V.H."/>
            <person name="Chalabi S."/>
            <person name="Hu Q."/>
            <person name="Fan C."/>
            <person name="Tollenaere R."/>
            <person name="Lu Y."/>
            <person name="Battail C."/>
            <person name="Shen J."/>
            <person name="Sidebottom C.H."/>
            <person name="Wang X."/>
            <person name="Canaguier A."/>
            <person name="Chauveau A."/>
            <person name="Berard A."/>
            <person name="Deniot G."/>
            <person name="Guan M."/>
            <person name="Liu Z."/>
            <person name="Sun F."/>
            <person name="Lim Y.P."/>
            <person name="Lyons E."/>
            <person name="Town C.D."/>
            <person name="Bancroft I."/>
            <person name="Wang X."/>
            <person name="Meng J."/>
            <person name="Ma J."/>
            <person name="Pires J.C."/>
            <person name="King G.J."/>
            <person name="Brunel D."/>
            <person name="Delourme R."/>
            <person name="Renard M."/>
            <person name="Aury J.M."/>
            <person name="Adams K.L."/>
            <person name="Batley J."/>
            <person name="Snowdon R.J."/>
            <person name="Tost J."/>
            <person name="Edwards D."/>
            <person name="Zhou Y."/>
            <person name="Hua W."/>
            <person name="Sharpe A.G."/>
            <person name="Paterson A.H."/>
            <person name="Guan C."/>
            <person name="Wincker P."/>
        </authorList>
    </citation>
    <scope>NUCLEOTIDE SEQUENCE [LARGE SCALE GENOMIC DNA]</scope>
    <source>
        <strain evidence="2">cv. Darmor-bzh</strain>
    </source>
</reference>
<evidence type="ECO:0000313" key="1">
    <source>
        <dbReference type="EMBL" id="CDY69059.1"/>
    </source>
</evidence>
<keyword evidence="2" id="KW-1185">Reference proteome</keyword>
<dbReference type="Proteomes" id="UP000028999">
    <property type="component" value="Unassembled WGS sequence"/>
</dbReference>
<organism evidence="1 2">
    <name type="scientific">Brassica napus</name>
    <name type="common">Rape</name>
    <dbReference type="NCBI Taxonomy" id="3708"/>
    <lineage>
        <taxon>Eukaryota</taxon>
        <taxon>Viridiplantae</taxon>
        <taxon>Streptophyta</taxon>
        <taxon>Embryophyta</taxon>
        <taxon>Tracheophyta</taxon>
        <taxon>Spermatophyta</taxon>
        <taxon>Magnoliopsida</taxon>
        <taxon>eudicotyledons</taxon>
        <taxon>Gunneridae</taxon>
        <taxon>Pentapetalae</taxon>
        <taxon>rosids</taxon>
        <taxon>malvids</taxon>
        <taxon>Brassicales</taxon>
        <taxon>Brassicaceae</taxon>
        <taxon>Brassiceae</taxon>
        <taxon>Brassica</taxon>
    </lineage>
</organism>
<protein>
    <submittedName>
        <fullName evidence="1">BnaA04g28330D protein</fullName>
    </submittedName>
</protein>